<dbReference type="GO" id="GO:0006281">
    <property type="term" value="P:DNA repair"/>
    <property type="evidence" value="ECO:0007669"/>
    <property type="project" value="InterPro"/>
</dbReference>
<keyword evidence="3" id="KW-0742">SOS response</keyword>
<dbReference type="InterPro" id="IPR036775">
    <property type="entry name" value="DNA_pol_Y-fam_lit_finger_sf"/>
</dbReference>
<dbReference type="GO" id="GO:0009432">
    <property type="term" value="P:SOS response"/>
    <property type="evidence" value="ECO:0007669"/>
    <property type="project" value="UniProtKB-KW"/>
</dbReference>
<dbReference type="Pfam" id="PF13438">
    <property type="entry name" value="DUF4113"/>
    <property type="match status" value="1"/>
</dbReference>
<name>A0A2U8QV40_9FLAO</name>
<dbReference type="SUPFAM" id="SSF56672">
    <property type="entry name" value="DNA/RNA polymerases"/>
    <property type="match status" value="1"/>
</dbReference>
<evidence type="ECO:0000256" key="1">
    <source>
        <dbReference type="ARBA" id="ARBA00010945"/>
    </source>
</evidence>
<dbReference type="EMBL" id="CP029463">
    <property type="protein sequence ID" value="AWM13911.1"/>
    <property type="molecule type" value="Genomic_DNA"/>
</dbReference>
<proteinExistence type="inferred from homology"/>
<dbReference type="PANTHER" id="PTHR11076:SF33">
    <property type="entry name" value="DNA POLYMERASE KAPPA"/>
    <property type="match status" value="1"/>
</dbReference>
<dbReference type="InterPro" id="IPR001126">
    <property type="entry name" value="UmuC"/>
</dbReference>
<dbReference type="PROSITE" id="PS50173">
    <property type="entry name" value="UMUC"/>
    <property type="match status" value="1"/>
</dbReference>
<dbReference type="GO" id="GO:0003684">
    <property type="term" value="F:damaged DNA binding"/>
    <property type="evidence" value="ECO:0007669"/>
    <property type="project" value="InterPro"/>
</dbReference>
<dbReference type="AlphaFoldDB" id="A0A2U8QV40"/>
<reference evidence="5 6" key="1">
    <citation type="submission" date="2018-05" db="EMBL/GenBank/DDBJ databases">
        <title>Flavobacterium sp. MEBiC07310.</title>
        <authorList>
            <person name="Baek K."/>
        </authorList>
    </citation>
    <scope>NUCLEOTIDE SEQUENCE [LARGE SCALE GENOMIC DNA]</scope>
    <source>
        <strain evidence="5 6">MEBiC07310</strain>
    </source>
</reference>
<evidence type="ECO:0000256" key="3">
    <source>
        <dbReference type="ARBA" id="ARBA00023236"/>
    </source>
</evidence>
<dbReference type="Proteomes" id="UP000245429">
    <property type="component" value="Chromosome"/>
</dbReference>
<evidence type="ECO:0000259" key="4">
    <source>
        <dbReference type="PROSITE" id="PS50173"/>
    </source>
</evidence>
<dbReference type="Gene3D" id="3.40.1170.60">
    <property type="match status" value="1"/>
</dbReference>
<keyword evidence="2" id="KW-0227">DNA damage</keyword>
<dbReference type="Pfam" id="PF00817">
    <property type="entry name" value="IMS"/>
    <property type="match status" value="1"/>
</dbReference>
<organism evidence="5 6">
    <name type="scientific">Flavobacterium sediminis</name>
    <dbReference type="NCBI Taxonomy" id="2201181"/>
    <lineage>
        <taxon>Bacteria</taxon>
        <taxon>Pseudomonadati</taxon>
        <taxon>Bacteroidota</taxon>
        <taxon>Flavobacteriia</taxon>
        <taxon>Flavobacteriales</taxon>
        <taxon>Flavobacteriaceae</taxon>
        <taxon>Flavobacterium</taxon>
    </lineage>
</organism>
<comment type="similarity">
    <text evidence="1">Belongs to the DNA polymerase type-Y family.</text>
</comment>
<dbReference type="InterPro" id="IPR017961">
    <property type="entry name" value="DNA_pol_Y-fam_little_finger"/>
</dbReference>
<dbReference type="InterPro" id="IPR025188">
    <property type="entry name" value="DUF4113"/>
</dbReference>
<feature type="domain" description="UmuC" evidence="4">
    <location>
        <begin position="2"/>
        <end position="187"/>
    </location>
</feature>
<dbReference type="Pfam" id="PF11799">
    <property type="entry name" value="IMS_C"/>
    <property type="match status" value="1"/>
</dbReference>
<dbReference type="GO" id="GO:0003887">
    <property type="term" value="F:DNA-directed DNA polymerase activity"/>
    <property type="evidence" value="ECO:0007669"/>
    <property type="project" value="UniProtKB-KW"/>
</dbReference>
<keyword evidence="6" id="KW-1185">Reference proteome</keyword>
<dbReference type="Gene3D" id="3.30.70.270">
    <property type="match status" value="1"/>
</dbReference>
<dbReference type="OrthoDB" id="9808813at2"/>
<dbReference type="Gene3D" id="3.30.1490.100">
    <property type="entry name" value="DNA polymerase, Y-family, little finger domain"/>
    <property type="match status" value="1"/>
</dbReference>
<sequence>MFALVDCNNFYASCERIFQPQYQNQPIVVLSNNDGCIISRSEEAKRLGIPMAAPEFKFKKLLAEHNVKVFSSNYPLYGDMSSRVMNLLHHFTPDVEIYSIDEAFLNFKTVKIDHYYSYGQDIKNYIKKCLSLPVCVGIAPTKTLAKAANRIAKKFPERTNGVHVIDSEEKRLKTLKWLAIEDVWGIGFRLSKKFRAKNIKTAYDFTLPEHENTIKTLMGITGLRLKMELEGTPAIESNDSNEKKSIAITRSFEHSISDLKELKERITTFTSVCAEKLRKQNTLCNGIILYLRKDSYDPKNTRYNYTSFYTLPFASNSTLTINTIALKMLNDLYEEGSVYKKAGVIVTQIVKSEEVQLSIFENENPKHQHLMHAIDTCNKKWGRKIRLGSQDLKRTWKMKQNHLSNQYTTKINEILTVKC</sequence>
<dbReference type="RefSeq" id="WP_109569278.1">
    <property type="nucleotide sequence ID" value="NZ_CP029463.1"/>
</dbReference>
<dbReference type="InterPro" id="IPR043128">
    <property type="entry name" value="Rev_trsase/Diguanyl_cyclase"/>
</dbReference>
<dbReference type="GO" id="GO:0042276">
    <property type="term" value="P:error-prone translesion synthesis"/>
    <property type="evidence" value="ECO:0007669"/>
    <property type="project" value="TreeGrafter"/>
</dbReference>
<dbReference type="SUPFAM" id="SSF100879">
    <property type="entry name" value="Lesion bypass DNA polymerase (Y-family), little finger domain"/>
    <property type="match status" value="1"/>
</dbReference>
<dbReference type="InterPro" id="IPR043502">
    <property type="entry name" value="DNA/RNA_pol_sf"/>
</dbReference>
<evidence type="ECO:0000313" key="5">
    <source>
        <dbReference type="EMBL" id="AWM13911.1"/>
    </source>
</evidence>
<dbReference type="InterPro" id="IPR050116">
    <property type="entry name" value="DNA_polymerase-Y"/>
</dbReference>
<evidence type="ECO:0000256" key="2">
    <source>
        <dbReference type="ARBA" id="ARBA00023199"/>
    </source>
</evidence>
<protein>
    <submittedName>
        <fullName evidence="5">SOS mutagenesis and repair protein UmuC</fullName>
    </submittedName>
</protein>
<keyword evidence="2" id="KW-0741">SOS mutagenesis</keyword>
<dbReference type="PANTHER" id="PTHR11076">
    <property type="entry name" value="DNA REPAIR POLYMERASE UMUC / TRANSFERASE FAMILY MEMBER"/>
    <property type="match status" value="1"/>
</dbReference>
<accession>A0A2U8QV40</accession>
<dbReference type="CDD" id="cd01700">
    <property type="entry name" value="PolY_Pol_V_umuC"/>
    <property type="match status" value="1"/>
</dbReference>
<gene>
    <name evidence="5" type="ORF">DI487_08570</name>
</gene>
<dbReference type="KEGG" id="fse:DI487_08570"/>
<evidence type="ECO:0000313" key="6">
    <source>
        <dbReference type="Proteomes" id="UP000245429"/>
    </source>
</evidence>